<evidence type="ECO:0000313" key="1">
    <source>
        <dbReference type="EMBL" id="CCH47252.1"/>
    </source>
</evidence>
<dbReference type="Gene3D" id="3.80.30.30">
    <property type="match status" value="1"/>
</dbReference>
<dbReference type="Pfam" id="PF20903">
    <property type="entry name" value="SPL"/>
    <property type="match status" value="1"/>
</dbReference>
<gene>
    <name evidence="1" type="ordered locus">BN4_10012</name>
</gene>
<organism evidence="1 2">
    <name type="scientific">Pseudodesulfovibrio piezophilus (strain DSM 21447 / JCM 15486 / C1TLV30)</name>
    <name type="common">Desulfovibrio piezophilus</name>
    <dbReference type="NCBI Taxonomy" id="1322246"/>
    <lineage>
        <taxon>Bacteria</taxon>
        <taxon>Pseudomonadati</taxon>
        <taxon>Thermodesulfobacteriota</taxon>
        <taxon>Desulfovibrionia</taxon>
        <taxon>Desulfovibrionales</taxon>
        <taxon>Desulfovibrionaceae</taxon>
    </lineage>
</organism>
<dbReference type="GO" id="GO:1904047">
    <property type="term" value="F:S-adenosyl-L-methionine binding"/>
    <property type="evidence" value="ECO:0007669"/>
    <property type="project" value="TreeGrafter"/>
</dbReference>
<reference evidence="2" key="2">
    <citation type="journal article" date="2013" name="Stand. Genomic Sci.">
        <title>Complete genome sequence of Desulfocapsa sulfexigens, a marine deltaproteobacterium specialized in disproportionating inorganic sulfur compounds.</title>
        <authorList>
            <person name="Finster K.W."/>
            <person name="Kjeldsen K.U."/>
            <person name="Kube M."/>
            <person name="Reinhardt R."/>
            <person name="Mussmann M."/>
            <person name="Amann R."/>
            <person name="Schreiber L."/>
        </authorList>
    </citation>
    <scope>NUCLEOTIDE SEQUENCE [LARGE SCALE GENOMIC DNA]</scope>
    <source>
        <strain evidence="2">DSM 10523 / SB164P1</strain>
    </source>
</reference>
<dbReference type="HOGENOM" id="CLU_030330_0_0_7"/>
<dbReference type="GO" id="GO:0003913">
    <property type="term" value="F:DNA photolyase activity"/>
    <property type="evidence" value="ECO:0007669"/>
    <property type="project" value="TreeGrafter"/>
</dbReference>
<dbReference type="GO" id="GO:0051539">
    <property type="term" value="F:4 iron, 4 sulfur cluster binding"/>
    <property type="evidence" value="ECO:0007669"/>
    <property type="project" value="TreeGrafter"/>
</dbReference>
<dbReference type="KEGG" id="dpi:BN4_10012"/>
<dbReference type="STRING" id="1322246.BN4_10012"/>
<keyword evidence="2" id="KW-1185">Reference proteome</keyword>
<dbReference type="BioCyc" id="DPIE1322246:BN4_RS00110-MONOMER"/>
<dbReference type="GO" id="GO:0042601">
    <property type="term" value="C:endospore-forming forespore"/>
    <property type="evidence" value="ECO:0007669"/>
    <property type="project" value="TreeGrafter"/>
</dbReference>
<dbReference type="OrthoDB" id="368646at2"/>
<accession>M1WPR6</accession>
<dbReference type="PATRIC" id="fig|879567.3.peg.13"/>
<dbReference type="SUPFAM" id="SSF102114">
    <property type="entry name" value="Radical SAM enzymes"/>
    <property type="match status" value="1"/>
</dbReference>
<proteinExistence type="predicted"/>
<dbReference type="InterPro" id="IPR058240">
    <property type="entry name" value="rSAM_sf"/>
</dbReference>
<dbReference type="Proteomes" id="UP000011724">
    <property type="component" value="Chromosome"/>
</dbReference>
<reference evidence="1 2" key="1">
    <citation type="journal article" date="2013" name="PLoS ONE">
        <title>The first genomic and proteomic characterization of a deep-sea sulfate reducer: insights into the piezophilic lifestyle of Desulfovibrio piezophilus.</title>
        <authorList>
            <person name="Pradel N."/>
            <person name="Ji B."/>
            <person name="Gimenez G."/>
            <person name="Talla E."/>
            <person name="Lenoble P."/>
            <person name="Garel M."/>
            <person name="Tamburini C."/>
            <person name="Fourquet P."/>
            <person name="Lebrun R."/>
            <person name="Bertin P."/>
            <person name="Denis Y."/>
            <person name="Pophillat M."/>
            <person name="Barbe V."/>
            <person name="Ollivier B."/>
            <person name="Dolla A."/>
        </authorList>
    </citation>
    <scope>NUCLEOTIDE SEQUENCE [LARGE SCALE GENOMIC DNA]</scope>
    <source>
        <strain evidence="2">DSM 10523 / SB164P1</strain>
    </source>
</reference>
<dbReference type="EMBL" id="FO203427">
    <property type="protein sequence ID" value="CCH47252.1"/>
    <property type="molecule type" value="Genomic_DNA"/>
</dbReference>
<evidence type="ECO:0000313" key="2">
    <source>
        <dbReference type="Proteomes" id="UP000011724"/>
    </source>
</evidence>
<dbReference type="Gene3D" id="3.40.50.12110">
    <property type="match status" value="1"/>
</dbReference>
<dbReference type="AlphaFoldDB" id="M1WPR6"/>
<dbReference type="PANTHER" id="PTHR37822:SF2">
    <property type="entry name" value="SPORE PHOTOPRODUCT LYASE"/>
    <property type="match status" value="1"/>
</dbReference>
<dbReference type="RefSeq" id="WP_015413307.1">
    <property type="nucleotide sequence ID" value="NC_020409.1"/>
</dbReference>
<name>M1WPR6_PSEP2</name>
<sequence>MTKQLPNHLRRISHIFVDESMQDSLIARRVQRRLAGTDKANLPWTVVSPDMDRIEFSKGSEQALYLKEYKGKFLRFCPGTKAYHCCGYRIIHIGENCPMACSYCILQAYFQDQVLKIWANQGDLFSELAEGFANQAQRFRVGTGEFTDSLALEHLTGYSHDLVEFLNNYSNVALELKSKVVDLSWMDAAKRTDRILPAWSMNAPFINEHEEFDVSTLRERLSAARTCAEAGFRVCLHFDPVIHYPGWEEGYAETIDLIFDYVKPHQIAYMSIGSFRCMPQLTPIIADNFPKTTYIYDEFIPGLDGKARLLRPLRVKQFSFIVNRLRAHGMDKQLYFCMESTDVWNEVFGYAPKDFGGLAKRLMGQSFDDQSQ</sequence>
<dbReference type="InterPro" id="IPR049539">
    <property type="entry name" value="SPL"/>
</dbReference>
<dbReference type="eggNOG" id="COG1533">
    <property type="taxonomic scope" value="Bacteria"/>
</dbReference>
<dbReference type="PANTHER" id="PTHR37822">
    <property type="entry name" value="SPORE PHOTOPRODUCT LYASE-RELATED"/>
    <property type="match status" value="1"/>
</dbReference>
<protein>
    <submittedName>
        <fullName evidence="1">Radical SAM domain protein</fullName>
    </submittedName>
</protein>